<organism evidence="10 11">
    <name type="scientific">Cavenderia fasciculata</name>
    <name type="common">Slime mold</name>
    <name type="synonym">Dictyostelium fasciculatum</name>
    <dbReference type="NCBI Taxonomy" id="261658"/>
    <lineage>
        <taxon>Eukaryota</taxon>
        <taxon>Amoebozoa</taxon>
        <taxon>Evosea</taxon>
        <taxon>Eumycetozoa</taxon>
        <taxon>Dictyostelia</taxon>
        <taxon>Acytosteliales</taxon>
        <taxon>Cavenderiaceae</taxon>
        <taxon>Cavenderia</taxon>
    </lineage>
</organism>
<feature type="compositionally biased region" description="Pro residues" evidence="8">
    <location>
        <begin position="1180"/>
        <end position="1196"/>
    </location>
</feature>
<dbReference type="Proteomes" id="UP000007797">
    <property type="component" value="Unassembled WGS sequence"/>
</dbReference>
<dbReference type="EMBL" id="GL883013">
    <property type="protein sequence ID" value="EGG19780.1"/>
    <property type="molecule type" value="Genomic_DNA"/>
</dbReference>
<evidence type="ECO:0000256" key="6">
    <source>
        <dbReference type="ARBA" id="ARBA00049654"/>
    </source>
</evidence>
<dbReference type="RefSeq" id="XP_004358126.1">
    <property type="nucleotide sequence ID" value="XM_004358069.1"/>
</dbReference>
<keyword evidence="2" id="KW-0479">Metal-binding</keyword>
<evidence type="ECO:0000256" key="8">
    <source>
        <dbReference type="SAM" id="MobiDB-lite"/>
    </source>
</evidence>
<evidence type="ECO:0000313" key="11">
    <source>
        <dbReference type="Proteomes" id="UP000007797"/>
    </source>
</evidence>
<keyword evidence="4" id="KW-0862">Zinc</keyword>
<dbReference type="GO" id="GO:0008270">
    <property type="term" value="F:zinc ion binding"/>
    <property type="evidence" value="ECO:0007669"/>
    <property type="project" value="UniProtKB-UniRule"/>
</dbReference>
<evidence type="ECO:0000256" key="2">
    <source>
        <dbReference type="ARBA" id="ARBA00022723"/>
    </source>
</evidence>
<feature type="region of interest" description="Disordered" evidence="8">
    <location>
        <begin position="1118"/>
        <end position="1225"/>
    </location>
</feature>
<dbReference type="Gene3D" id="3.30.60.190">
    <property type="match status" value="1"/>
</dbReference>
<dbReference type="PROSITE" id="PS51083">
    <property type="entry name" value="ZF_HIT"/>
    <property type="match status" value="1"/>
</dbReference>
<accession>F4PWX7</accession>
<name>F4PWX7_CACFS</name>
<evidence type="ECO:0000256" key="3">
    <source>
        <dbReference type="ARBA" id="ARBA00022771"/>
    </source>
</evidence>
<dbReference type="InterPro" id="IPR051639">
    <property type="entry name" value="BCD1"/>
</dbReference>
<dbReference type="SUPFAM" id="SSF140860">
    <property type="entry name" value="Pseudo ankyrin repeat-like"/>
    <property type="match status" value="1"/>
</dbReference>
<dbReference type="Pfam" id="PF25790">
    <property type="entry name" value="BCD1"/>
    <property type="match status" value="1"/>
</dbReference>
<dbReference type="CDD" id="cd23023">
    <property type="entry name" value="zf-HIT_BCD1"/>
    <property type="match status" value="1"/>
</dbReference>
<dbReference type="GO" id="GO:0000463">
    <property type="term" value="P:maturation of LSU-rRNA from tricistronic rRNA transcript (SSU-rRNA, 5.8S rRNA, LSU-rRNA)"/>
    <property type="evidence" value="ECO:0007669"/>
    <property type="project" value="TreeGrafter"/>
</dbReference>
<keyword evidence="1" id="KW-0597">Phosphoprotein</keyword>
<keyword evidence="11" id="KW-1185">Reference proteome</keyword>
<evidence type="ECO:0000313" key="10">
    <source>
        <dbReference type="EMBL" id="EGG19780.1"/>
    </source>
</evidence>
<dbReference type="InterPro" id="IPR057721">
    <property type="entry name" value="BCD1_alpha/beta"/>
</dbReference>
<protein>
    <recommendedName>
        <fullName evidence="9">HIT-type domain-containing protein</fullName>
    </recommendedName>
</protein>
<feature type="region of interest" description="Disordered" evidence="8">
    <location>
        <begin position="808"/>
        <end position="845"/>
    </location>
</feature>
<keyword evidence="3 7" id="KW-0863">Zinc-finger</keyword>
<evidence type="ECO:0000256" key="4">
    <source>
        <dbReference type="ARBA" id="ARBA00022833"/>
    </source>
</evidence>
<dbReference type="GO" id="GO:0005634">
    <property type="term" value="C:nucleus"/>
    <property type="evidence" value="ECO:0007669"/>
    <property type="project" value="TreeGrafter"/>
</dbReference>
<feature type="compositionally biased region" description="Low complexity" evidence="8">
    <location>
        <begin position="825"/>
        <end position="837"/>
    </location>
</feature>
<sequence length="1225" mass="141690">MIDSLIKFILKNKQLRVIIFQHVTSIHRQLGIRTVKSKDIITLYDYIKYGQTDLFIKHFDRLHQLILLVDKQSRYKKNNHVAMKYLIDRLGITKKDFQSYKIHFSSTTTKGFQFTTEMFYVLRDANFSTLVPSLQHGMINVLIRLGDSDQLESYLSTLDNPNPSSTDRRPFKSSFSYLLANNNNNKDIIYTTIRIIEIFKRYSINVIGDVLVGAVENNHLEMVKWVVENVPNEELADSCKTIVCTVFEVHGKKEVLEMLPISHYANGWHIGSNAIKQGNFDFIEYYLKKSLQDGHVIKILTECLAHDRMDCFELIVTKYQNHLPPGHQKVIHLFHPNCFSTELVARVIKLGFHVRLCVDMFEPAIRDNQLETFIELDYPHLPLTVDSFTRLLGYAIECNSLSSIDVLLHHPRFQEVQDRIIDISCIKPQTIPTIEYIFDKSNRNIPIRFQSIDNSYNKDYTSSYSVDYESVAKVIRLVYRPNIIGRCQLIAIFLLANDIEWLFDNNVIAKDSVSTLVTGLFSDYIAGGAATYRDLFKTACLKGQYPALDFLFDNCLPIVKDTYSLVILVGLLPDDQQFERYWSRLGITDTAIVSDIVQRIIFAVEIHRPKRVKSIVDIYGTLYTTSRTNGIKMSPINYPPMKYINNHPIAHYSTLMEVFCSQKVPWIKNYSKADELIIFQKAISFGYILPIPSFLDNNNNDDQSNQNSKYYPCFCYSIQCPCPTFANSSTTRFNKIMSTTQSWFNQYTDDDNDDDNDGDEEVVQEEITTTRETNNKNITIEQIGEHRIIRDNDTGNITIDLHSLSSSNDNKRKAIDQDQEDDETSTTTTTTITSLQLQPPPPQVQQQKIGVDKCTVCQDKISKYRCPGCFILFCSMICLGKHKTSTECTGVRRVTQFIPLDQMTDRDIVNENINRVHESGKNLIDSSMVQTKSVFLQKAAFKRMINLYIMPKQMSRHKDNTSNFRQKENLIYWKMEWNFVNDLFKIVNDNVCETDSIKDIILKHINDPVNRYELKKYFKNNPDSKDPILLMKRERCTANQYYRIPLDSTLSSCLQYKELIEFPSILVINQHELVNYPIVDDPQQLEEIQKEQKEIIQRYSKVKYDPNLVNTHDQINSLAKSNPVKKKKKLQPLPPLNNPSTNNQNNQNNNQNNSNQKQQQNKKQSTKSNNNNNNNKAPTKQPPTIPVQTQIPPPLEPISNIPSVGTVQENINKEEEEEENSFFTF</sequence>
<proteinExistence type="inferred from homology"/>
<dbReference type="GO" id="GO:0070761">
    <property type="term" value="C:pre-snoRNP complex"/>
    <property type="evidence" value="ECO:0007669"/>
    <property type="project" value="TreeGrafter"/>
</dbReference>
<dbReference type="PANTHER" id="PTHR13483:SF3">
    <property type="entry name" value="BOX C_D SNORNA PROTEIN 1"/>
    <property type="match status" value="1"/>
</dbReference>
<reference evidence="11" key="1">
    <citation type="journal article" date="2011" name="Genome Res.">
        <title>Phylogeny-wide analysis of social amoeba genomes highlights ancient origins for complex intercellular communication.</title>
        <authorList>
            <person name="Heidel A.J."/>
            <person name="Lawal H.M."/>
            <person name="Felder M."/>
            <person name="Schilde C."/>
            <person name="Helps N.R."/>
            <person name="Tunggal B."/>
            <person name="Rivero F."/>
            <person name="John U."/>
            <person name="Schleicher M."/>
            <person name="Eichinger L."/>
            <person name="Platzer M."/>
            <person name="Noegel A.A."/>
            <person name="Schaap P."/>
            <person name="Gloeckner G."/>
        </authorList>
    </citation>
    <scope>NUCLEOTIDE SEQUENCE [LARGE SCALE GENOMIC DNA]</scope>
    <source>
        <strain evidence="11">SH3</strain>
    </source>
</reference>
<feature type="compositionally biased region" description="Acidic residues" evidence="8">
    <location>
        <begin position="1214"/>
        <end position="1225"/>
    </location>
</feature>
<dbReference type="OrthoDB" id="272357at2759"/>
<dbReference type="STRING" id="1054147.F4PWX7"/>
<dbReference type="KEGG" id="dfa:DFA_06881"/>
<dbReference type="PANTHER" id="PTHR13483">
    <property type="entry name" value="BOX C_D SNORNA PROTEIN 1-RELATED"/>
    <property type="match status" value="1"/>
</dbReference>
<comment type="similarity">
    <text evidence="6">Belongs to the BCD1 family.</text>
</comment>
<dbReference type="GO" id="GO:0000492">
    <property type="term" value="P:box C/D snoRNP assembly"/>
    <property type="evidence" value="ECO:0007669"/>
    <property type="project" value="TreeGrafter"/>
</dbReference>
<evidence type="ECO:0000256" key="7">
    <source>
        <dbReference type="PROSITE-ProRule" id="PRU00453"/>
    </source>
</evidence>
<evidence type="ECO:0000256" key="1">
    <source>
        <dbReference type="ARBA" id="ARBA00022553"/>
    </source>
</evidence>
<dbReference type="Pfam" id="PF04438">
    <property type="entry name" value="zf-HIT"/>
    <property type="match status" value="1"/>
</dbReference>
<dbReference type="SUPFAM" id="SSF144232">
    <property type="entry name" value="HIT/MYND zinc finger-like"/>
    <property type="match status" value="1"/>
</dbReference>
<gene>
    <name evidence="10" type="ORF">DFA_06881</name>
</gene>
<dbReference type="GeneID" id="14872206"/>
<dbReference type="InterPro" id="IPR007529">
    <property type="entry name" value="Znf_HIT"/>
</dbReference>
<feature type="compositionally biased region" description="Low complexity" evidence="8">
    <location>
        <begin position="1138"/>
        <end position="1179"/>
    </location>
</feature>
<evidence type="ECO:0000256" key="5">
    <source>
        <dbReference type="ARBA" id="ARBA00049598"/>
    </source>
</evidence>
<dbReference type="GO" id="GO:0048254">
    <property type="term" value="P:snoRNA localization"/>
    <property type="evidence" value="ECO:0007669"/>
    <property type="project" value="TreeGrafter"/>
</dbReference>
<feature type="domain" description="HIT-type" evidence="9">
    <location>
        <begin position="854"/>
        <end position="888"/>
    </location>
</feature>
<dbReference type="AlphaFoldDB" id="F4PWX7"/>
<evidence type="ECO:0000259" key="9">
    <source>
        <dbReference type="PROSITE" id="PS51083"/>
    </source>
</evidence>
<comment type="function">
    <text evidence="5">Required for box C/D snoRNAs accumulation involved in snoRNA processing, snoRNA transport to the nucleolus and ribosome biogenesis.</text>
</comment>